<dbReference type="GO" id="GO:0006412">
    <property type="term" value="P:translation"/>
    <property type="evidence" value="ECO:0007669"/>
    <property type="project" value="UniProtKB-UniRule"/>
</dbReference>
<dbReference type="GO" id="GO:0022625">
    <property type="term" value="C:cytosolic large ribosomal subunit"/>
    <property type="evidence" value="ECO:0007669"/>
    <property type="project" value="TreeGrafter"/>
</dbReference>
<dbReference type="AlphaFoldDB" id="A0A838AFM0"/>
<name>A0A838AFM0_9PSEU</name>
<dbReference type="SUPFAM" id="SSF143034">
    <property type="entry name" value="L35p-like"/>
    <property type="match status" value="1"/>
</dbReference>
<evidence type="ECO:0000256" key="6">
    <source>
        <dbReference type="RuleBase" id="RU000568"/>
    </source>
</evidence>
<evidence type="ECO:0000256" key="3">
    <source>
        <dbReference type="ARBA" id="ARBA00023274"/>
    </source>
</evidence>
<organism evidence="8 9">
    <name type="scientific">Haloechinothrix aidingensis</name>
    <dbReference type="NCBI Taxonomy" id="2752311"/>
    <lineage>
        <taxon>Bacteria</taxon>
        <taxon>Bacillati</taxon>
        <taxon>Actinomycetota</taxon>
        <taxon>Actinomycetes</taxon>
        <taxon>Pseudonocardiales</taxon>
        <taxon>Pseudonocardiaceae</taxon>
        <taxon>Haloechinothrix</taxon>
    </lineage>
</organism>
<proteinExistence type="inferred from homology"/>
<accession>A0A838AFM0</accession>
<comment type="caution">
    <text evidence="8">The sequence shown here is derived from an EMBL/GenBank/DDBJ whole genome shotgun (WGS) entry which is preliminary data.</text>
</comment>
<keyword evidence="3 5" id="KW-0687">Ribonucleoprotein</keyword>
<dbReference type="InterPro" id="IPR037229">
    <property type="entry name" value="Ribosomal_bL35_sf"/>
</dbReference>
<dbReference type="Proteomes" id="UP000582974">
    <property type="component" value="Unassembled WGS sequence"/>
</dbReference>
<dbReference type="NCBIfam" id="TIGR00001">
    <property type="entry name" value="rpmI_bact"/>
    <property type="match status" value="1"/>
</dbReference>
<protein>
    <recommendedName>
        <fullName evidence="4 5">Large ribosomal subunit protein bL35</fullName>
    </recommendedName>
</protein>
<gene>
    <name evidence="5 8" type="primary">rpmI</name>
    <name evidence="8" type="ORF">H0B56_21675</name>
</gene>
<dbReference type="EMBL" id="JACCKD010000010">
    <property type="protein sequence ID" value="MBA0128164.1"/>
    <property type="molecule type" value="Genomic_DNA"/>
</dbReference>
<evidence type="ECO:0000313" key="9">
    <source>
        <dbReference type="Proteomes" id="UP000582974"/>
    </source>
</evidence>
<evidence type="ECO:0000256" key="5">
    <source>
        <dbReference type="HAMAP-Rule" id="MF_00514"/>
    </source>
</evidence>
<evidence type="ECO:0000256" key="4">
    <source>
        <dbReference type="ARBA" id="ARBA00071664"/>
    </source>
</evidence>
<evidence type="ECO:0000313" key="8">
    <source>
        <dbReference type="EMBL" id="MBA0128164.1"/>
    </source>
</evidence>
<sequence>MPKQKTHSGTKKRIKVTGSGKLRRQKAGRRHLMEKKSNRVSRRLEGTTEVAPSDNRMIRRLLRR</sequence>
<reference evidence="8 9" key="1">
    <citation type="submission" date="2020-07" db="EMBL/GenBank/DDBJ databases">
        <title>Genome of Haloechinothrix sp.</title>
        <authorList>
            <person name="Tang S.-K."/>
            <person name="Yang L."/>
            <person name="Zhu W.-Y."/>
        </authorList>
    </citation>
    <scope>NUCLEOTIDE SEQUENCE [LARGE SCALE GENOMIC DNA]</scope>
    <source>
        <strain evidence="8 9">YIM 98757</strain>
    </source>
</reference>
<dbReference type="Pfam" id="PF01632">
    <property type="entry name" value="Ribosomal_L35p"/>
    <property type="match status" value="1"/>
</dbReference>
<evidence type="ECO:0000256" key="7">
    <source>
        <dbReference type="SAM" id="MobiDB-lite"/>
    </source>
</evidence>
<dbReference type="InterPro" id="IPR021137">
    <property type="entry name" value="Ribosomal_bL35-like"/>
</dbReference>
<dbReference type="PRINTS" id="PR00064">
    <property type="entry name" value="RIBOSOMALL35"/>
</dbReference>
<dbReference type="HAMAP" id="MF_00514">
    <property type="entry name" value="Ribosomal_bL35"/>
    <property type="match status" value="1"/>
</dbReference>
<feature type="region of interest" description="Disordered" evidence="7">
    <location>
        <begin position="1"/>
        <end position="31"/>
    </location>
</feature>
<dbReference type="InterPro" id="IPR001706">
    <property type="entry name" value="Ribosomal_bL35"/>
</dbReference>
<keyword evidence="2 5" id="KW-0689">Ribosomal protein</keyword>
<dbReference type="PANTHER" id="PTHR33343:SF1">
    <property type="entry name" value="LARGE RIBOSOMAL SUBUNIT PROTEIN BL35M"/>
    <property type="match status" value="1"/>
</dbReference>
<keyword evidence="9" id="KW-1185">Reference proteome</keyword>
<dbReference type="RefSeq" id="WP_180894978.1">
    <property type="nucleotide sequence ID" value="NZ_JACCKD010000010.1"/>
</dbReference>
<dbReference type="Gene3D" id="4.10.410.60">
    <property type="match status" value="1"/>
</dbReference>
<comment type="similarity">
    <text evidence="1 5 6">Belongs to the bacterial ribosomal protein bL35 family.</text>
</comment>
<evidence type="ECO:0000256" key="2">
    <source>
        <dbReference type="ARBA" id="ARBA00022980"/>
    </source>
</evidence>
<dbReference type="PANTHER" id="PTHR33343">
    <property type="entry name" value="54S RIBOSOMAL PROTEIN BL35M"/>
    <property type="match status" value="1"/>
</dbReference>
<dbReference type="FunFam" id="4.10.410.60:FF:000001">
    <property type="entry name" value="50S ribosomal protein L35"/>
    <property type="match status" value="1"/>
</dbReference>
<dbReference type="GO" id="GO:0003735">
    <property type="term" value="F:structural constituent of ribosome"/>
    <property type="evidence" value="ECO:0007669"/>
    <property type="project" value="InterPro"/>
</dbReference>
<evidence type="ECO:0000256" key="1">
    <source>
        <dbReference type="ARBA" id="ARBA00006598"/>
    </source>
</evidence>